<feature type="compositionally biased region" description="Polar residues" evidence="1">
    <location>
        <begin position="24"/>
        <end position="42"/>
    </location>
</feature>
<sequence length="85" mass="8660">MLITENRPNPGTEGAAAGDKEATRNQGATATGNIPGSKNQQLAGIPRGKGTKKTKAHGGSQGATHGKTKQLLGIPKALLETQETT</sequence>
<evidence type="ECO:0000313" key="2">
    <source>
        <dbReference type="EMBL" id="PKU62351.1"/>
    </source>
</evidence>
<protein>
    <submittedName>
        <fullName evidence="2">Uncharacterized protein</fullName>
    </submittedName>
</protein>
<organism evidence="2 3">
    <name type="scientific">Dendrobium catenatum</name>
    <dbReference type="NCBI Taxonomy" id="906689"/>
    <lineage>
        <taxon>Eukaryota</taxon>
        <taxon>Viridiplantae</taxon>
        <taxon>Streptophyta</taxon>
        <taxon>Embryophyta</taxon>
        <taxon>Tracheophyta</taxon>
        <taxon>Spermatophyta</taxon>
        <taxon>Magnoliopsida</taxon>
        <taxon>Liliopsida</taxon>
        <taxon>Asparagales</taxon>
        <taxon>Orchidaceae</taxon>
        <taxon>Epidendroideae</taxon>
        <taxon>Malaxideae</taxon>
        <taxon>Dendrobiinae</taxon>
        <taxon>Dendrobium</taxon>
    </lineage>
</organism>
<reference evidence="2 3" key="1">
    <citation type="journal article" date="2016" name="Sci. Rep.">
        <title>The Dendrobium catenatum Lindl. genome sequence provides insights into polysaccharide synthase, floral development and adaptive evolution.</title>
        <authorList>
            <person name="Zhang G.Q."/>
            <person name="Xu Q."/>
            <person name="Bian C."/>
            <person name="Tsai W.C."/>
            <person name="Yeh C.M."/>
            <person name="Liu K.W."/>
            <person name="Yoshida K."/>
            <person name="Zhang L.S."/>
            <person name="Chang S.B."/>
            <person name="Chen F."/>
            <person name="Shi Y."/>
            <person name="Su Y.Y."/>
            <person name="Zhang Y.Q."/>
            <person name="Chen L.J."/>
            <person name="Yin Y."/>
            <person name="Lin M."/>
            <person name="Huang H."/>
            <person name="Deng H."/>
            <person name="Wang Z.W."/>
            <person name="Zhu S.L."/>
            <person name="Zhao X."/>
            <person name="Deng C."/>
            <person name="Niu S.C."/>
            <person name="Huang J."/>
            <person name="Wang M."/>
            <person name="Liu G.H."/>
            <person name="Yang H.J."/>
            <person name="Xiao X.J."/>
            <person name="Hsiao Y.Y."/>
            <person name="Wu W.L."/>
            <person name="Chen Y.Y."/>
            <person name="Mitsuda N."/>
            <person name="Ohme-Takagi M."/>
            <person name="Luo Y.B."/>
            <person name="Van de Peer Y."/>
            <person name="Liu Z.J."/>
        </authorList>
    </citation>
    <scope>NUCLEOTIDE SEQUENCE [LARGE SCALE GENOMIC DNA]</scope>
    <source>
        <tissue evidence="2">The whole plant</tissue>
    </source>
</reference>
<feature type="region of interest" description="Disordered" evidence="1">
    <location>
        <begin position="1"/>
        <end position="85"/>
    </location>
</feature>
<evidence type="ECO:0000313" key="3">
    <source>
        <dbReference type="Proteomes" id="UP000233837"/>
    </source>
</evidence>
<gene>
    <name evidence="2" type="ORF">MA16_Dca021933</name>
</gene>
<name>A0A2I0VG09_9ASPA</name>
<dbReference type="AlphaFoldDB" id="A0A2I0VG09"/>
<dbReference type="Proteomes" id="UP000233837">
    <property type="component" value="Unassembled WGS sequence"/>
</dbReference>
<evidence type="ECO:0000256" key="1">
    <source>
        <dbReference type="SAM" id="MobiDB-lite"/>
    </source>
</evidence>
<dbReference type="EMBL" id="KZ503667">
    <property type="protein sequence ID" value="PKU62351.1"/>
    <property type="molecule type" value="Genomic_DNA"/>
</dbReference>
<reference evidence="2 3" key="2">
    <citation type="journal article" date="2017" name="Nature">
        <title>The Apostasia genome and the evolution of orchids.</title>
        <authorList>
            <person name="Zhang G.Q."/>
            <person name="Liu K.W."/>
            <person name="Li Z."/>
            <person name="Lohaus R."/>
            <person name="Hsiao Y.Y."/>
            <person name="Niu S.C."/>
            <person name="Wang J.Y."/>
            <person name="Lin Y.C."/>
            <person name="Xu Q."/>
            <person name="Chen L.J."/>
            <person name="Yoshida K."/>
            <person name="Fujiwara S."/>
            <person name="Wang Z.W."/>
            <person name="Zhang Y.Q."/>
            <person name="Mitsuda N."/>
            <person name="Wang M."/>
            <person name="Liu G.H."/>
            <person name="Pecoraro L."/>
            <person name="Huang H.X."/>
            <person name="Xiao X.J."/>
            <person name="Lin M."/>
            <person name="Wu X.Y."/>
            <person name="Wu W.L."/>
            <person name="Chen Y.Y."/>
            <person name="Chang S.B."/>
            <person name="Sakamoto S."/>
            <person name="Ohme-Takagi M."/>
            <person name="Yagi M."/>
            <person name="Zeng S.J."/>
            <person name="Shen C.Y."/>
            <person name="Yeh C.M."/>
            <person name="Luo Y.B."/>
            <person name="Tsai W.C."/>
            <person name="Van de Peer Y."/>
            <person name="Liu Z.J."/>
        </authorList>
    </citation>
    <scope>NUCLEOTIDE SEQUENCE [LARGE SCALE GENOMIC DNA]</scope>
    <source>
        <tissue evidence="2">The whole plant</tissue>
    </source>
</reference>
<accession>A0A2I0VG09</accession>
<proteinExistence type="predicted"/>
<keyword evidence="3" id="KW-1185">Reference proteome</keyword>